<dbReference type="InterPro" id="IPR036097">
    <property type="entry name" value="HisK_dim/P_sf"/>
</dbReference>
<evidence type="ECO:0000256" key="5">
    <source>
        <dbReference type="ARBA" id="ARBA00022741"/>
    </source>
</evidence>
<evidence type="ECO:0000256" key="7">
    <source>
        <dbReference type="ARBA" id="ARBA00022840"/>
    </source>
</evidence>
<dbReference type="InterPro" id="IPR003594">
    <property type="entry name" value="HATPase_dom"/>
</dbReference>
<dbReference type="SMART" id="SM00388">
    <property type="entry name" value="HisKA"/>
    <property type="match status" value="1"/>
</dbReference>
<evidence type="ECO:0000259" key="11">
    <source>
        <dbReference type="PROSITE" id="PS50112"/>
    </source>
</evidence>
<proteinExistence type="predicted"/>
<feature type="domain" description="Histidine kinase" evidence="10">
    <location>
        <begin position="267"/>
        <end position="469"/>
    </location>
</feature>
<dbReference type="InterPro" id="IPR005467">
    <property type="entry name" value="His_kinase_dom"/>
</dbReference>
<sequence>MWQKKYVIDSIMNLTSDGIVFVDIAGKVLDVNKKFEELHGWTRDEVIGTVLPMVPDQHKEKTLELYQSLVDGEQISDFEAMKLRKDGSTFYANVTVSPVRDERGTVLGFIGVERDITEKKRAEEELLEREKQFRKLIKLNPEPIVLHKDGKIQFVNDMGCKLLGGASTDDFTGTSIFDYFSPVDVDLIQKRLNHVYQSDHYTEFMEIKLRRIDGVFIDVELSSIYVHKNLGSPVVQTVLRDISQRKKSEEIIIRAEKLSLIGELAAGIAHDIRNPLTSLKGFIQLLKAKNTEYVDVMMEELEHINYVVNEFMTLGKPHLNLFETSDLPSLLNSVVHFMTPQARLYNVQIHTEMDGEIRLIPCIPDQIKQVLINILKNAIEAMPHGGIITAAIRNHQGQSVICSIQDQGVGISEEMLSRLGSPFLTSKSNGTGLGLMICKRIVECHGGKLSFHSHRNQGTTVVIELPVLQPVHA</sequence>
<reference evidence="13 14" key="1">
    <citation type="submission" date="2024-09" db="EMBL/GenBank/DDBJ databases">
        <authorList>
            <person name="Sun Q."/>
            <person name="Mori K."/>
        </authorList>
    </citation>
    <scope>NUCLEOTIDE SEQUENCE [LARGE SCALE GENOMIC DNA]</scope>
    <source>
        <strain evidence="13 14">CCM 7759</strain>
    </source>
</reference>
<evidence type="ECO:0000313" key="14">
    <source>
        <dbReference type="Proteomes" id="UP001589776"/>
    </source>
</evidence>
<dbReference type="EC" id="2.7.13.3" evidence="2"/>
<keyword evidence="7" id="KW-0067">ATP-binding</keyword>
<dbReference type="Proteomes" id="UP001589776">
    <property type="component" value="Unassembled WGS sequence"/>
</dbReference>
<dbReference type="SUPFAM" id="SSF55785">
    <property type="entry name" value="PYP-like sensor domain (PAS domain)"/>
    <property type="match status" value="2"/>
</dbReference>
<keyword evidence="8" id="KW-0902">Two-component regulatory system</keyword>
<evidence type="ECO:0000256" key="1">
    <source>
        <dbReference type="ARBA" id="ARBA00000085"/>
    </source>
</evidence>
<evidence type="ECO:0000256" key="9">
    <source>
        <dbReference type="SAM" id="Coils"/>
    </source>
</evidence>
<dbReference type="Gene3D" id="3.30.565.10">
    <property type="entry name" value="Histidine kinase-like ATPase, C-terminal domain"/>
    <property type="match status" value="1"/>
</dbReference>
<evidence type="ECO:0000256" key="8">
    <source>
        <dbReference type="ARBA" id="ARBA00023012"/>
    </source>
</evidence>
<feature type="coiled-coil region" evidence="9">
    <location>
        <begin position="112"/>
        <end position="139"/>
    </location>
</feature>
<dbReference type="SUPFAM" id="SSF47384">
    <property type="entry name" value="Homodimeric domain of signal transducing histidine kinase"/>
    <property type="match status" value="1"/>
</dbReference>
<dbReference type="Pfam" id="PF13426">
    <property type="entry name" value="PAS_9"/>
    <property type="match status" value="2"/>
</dbReference>
<keyword evidence="14" id="KW-1185">Reference proteome</keyword>
<dbReference type="SMART" id="SM00086">
    <property type="entry name" value="PAC"/>
    <property type="match status" value="2"/>
</dbReference>
<dbReference type="PRINTS" id="PR00344">
    <property type="entry name" value="BCTRLSENSOR"/>
</dbReference>
<accession>A0ABV6DH02</accession>
<dbReference type="CDD" id="cd00130">
    <property type="entry name" value="PAS"/>
    <property type="match status" value="2"/>
</dbReference>
<feature type="domain" description="PAS" evidence="11">
    <location>
        <begin position="4"/>
        <end position="73"/>
    </location>
</feature>
<organism evidence="13 14">
    <name type="scientific">Paenibacillus chartarius</name>
    <dbReference type="NCBI Taxonomy" id="747481"/>
    <lineage>
        <taxon>Bacteria</taxon>
        <taxon>Bacillati</taxon>
        <taxon>Bacillota</taxon>
        <taxon>Bacilli</taxon>
        <taxon>Bacillales</taxon>
        <taxon>Paenibacillaceae</taxon>
        <taxon>Paenibacillus</taxon>
    </lineage>
</organism>
<dbReference type="PROSITE" id="PS50109">
    <property type="entry name" value="HIS_KIN"/>
    <property type="match status" value="1"/>
</dbReference>
<dbReference type="PROSITE" id="PS50113">
    <property type="entry name" value="PAC"/>
    <property type="match status" value="1"/>
</dbReference>
<name>A0ABV6DH02_9BACL</name>
<comment type="caution">
    <text evidence="13">The sequence shown here is derived from an EMBL/GenBank/DDBJ whole genome shotgun (WGS) entry which is preliminary data.</text>
</comment>
<dbReference type="NCBIfam" id="TIGR00229">
    <property type="entry name" value="sensory_box"/>
    <property type="match status" value="2"/>
</dbReference>
<dbReference type="InterPro" id="IPR001610">
    <property type="entry name" value="PAC"/>
</dbReference>
<dbReference type="InterPro" id="IPR000700">
    <property type="entry name" value="PAS-assoc_C"/>
</dbReference>
<dbReference type="Gene3D" id="1.10.287.130">
    <property type="match status" value="1"/>
</dbReference>
<feature type="domain" description="PAS" evidence="11">
    <location>
        <begin position="129"/>
        <end position="199"/>
    </location>
</feature>
<dbReference type="Pfam" id="PF00512">
    <property type="entry name" value="HisKA"/>
    <property type="match status" value="1"/>
</dbReference>
<dbReference type="InterPro" id="IPR000014">
    <property type="entry name" value="PAS"/>
</dbReference>
<evidence type="ECO:0000256" key="4">
    <source>
        <dbReference type="ARBA" id="ARBA00022679"/>
    </source>
</evidence>
<dbReference type="InterPro" id="IPR036890">
    <property type="entry name" value="HATPase_C_sf"/>
</dbReference>
<comment type="catalytic activity">
    <reaction evidence="1">
        <text>ATP + protein L-histidine = ADP + protein N-phospho-L-histidine.</text>
        <dbReference type="EC" id="2.7.13.3"/>
    </reaction>
</comment>
<keyword evidence="5" id="KW-0547">Nucleotide-binding</keyword>
<keyword evidence="4" id="KW-0808">Transferase</keyword>
<evidence type="ECO:0000256" key="6">
    <source>
        <dbReference type="ARBA" id="ARBA00022777"/>
    </source>
</evidence>
<dbReference type="Pfam" id="PF02518">
    <property type="entry name" value="HATPase_c"/>
    <property type="match status" value="1"/>
</dbReference>
<dbReference type="InterPro" id="IPR003661">
    <property type="entry name" value="HisK_dim/P_dom"/>
</dbReference>
<dbReference type="PANTHER" id="PTHR43065:SF10">
    <property type="entry name" value="PEROXIDE STRESS-ACTIVATED HISTIDINE KINASE MAK3"/>
    <property type="match status" value="1"/>
</dbReference>
<dbReference type="CDD" id="cd00075">
    <property type="entry name" value="HATPase"/>
    <property type="match status" value="1"/>
</dbReference>
<dbReference type="PANTHER" id="PTHR43065">
    <property type="entry name" value="SENSOR HISTIDINE KINASE"/>
    <property type="match status" value="1"/>
</dbReference>
<evidence type="ECO:0000313" key="13">
    <source>
        <dbReference type="EMBL" id="MFC0211920.1"/>
    </source>
</evidence>
<keyword evidence="3" id="KW-0597">Phosphoprotein</keyword>
<dbReference type="RefSeq" id="WP_377468953.1">
    <property type="nucleotide sequence ID" value="NZ_JBHLWN010000024.1"/>
</dbReference>
<evidence type="ECO:0000256" key="2">
    <source>
        <dbReference type="ARBA" id="ARBA00012438"/>
    </source>
</evidence>
<dbReference type="EMBL" id="JBHLWN010000024">
    <property type="protein sequence ID" value="MFC0211920.1"/>
    <property type="molecule type" value="Genomic_DNA"/>
</dbReference>
<protein>
    <recommendedName>
        <fullName evidence="2">histidine kinase</fullName>
        <ecNumber evidence="2">2.7.13.3</ecNumber>
    </recommendedName>
</protein>
<dbReference type="InterPro" id="IPR035965">
    <property type="entry name" value="PAS-like_dom_sf"/>
</dbReference>
<gene>
    <name evidence="13" type="ORF">ACFFK0_05550</name>
</gene>
<keyword evidence="9" id="KW-0175">Coiled coil</keyword>
<dbReference type="SMART" id="SM00387">
    <property type="entry name" value="HATPase_c"/>
    <property type="match status" value="1"/>
</dbReference>
<dbReference type="Gene3D" id="3.30.450.20">
    <property type="entry name" value="PAS domain"/>
    <property type="match status" value="2"/>
</dbReference>
<dbReference type="PROSITE" id="PS50112">
    <property type="entry name" value="PAS"/>
    <property type="match status" value="2"/>
</dbReference>
<evidence type="ECO:0000259" key="12">
    <source>
        <dbReference type="PROSITE" id="PS50113"/>
    </source>
</evidence>
<feature type="domain" description="PAC" evidence="12">
    <location>
        <begin position="76"/>
        <end position="128"/>
    </location>
</feature>
<dbReference type="SMART" id="SM00091">
    <property type="entry name" value="PAS"/>
    <property type="match status" value="2"/>
</dbReference>
<dbReference type="CDD" id="cd00082">
    <property type="entry name" value="HisKA"/>
    <property type="match status" value="1"/>
</dbReference>
<dbReference type="SUPFAM" id="SSF55874">
    <property type="entry name" value="ATPase domain of HSP90 chaperone/DNA topoisomerase II/histidine kinase"/>
    <property type="match status" value="1"/>
</dbReference>
<evidence type="ECO:0000259" key="10">
    <source>
        <dbReference type="PROSITE" id="PS50109"/>
    </source>
</evidence>
<keyword evidence="6" id="KW-0418">Kinase</keyword>
<evidence type="ECO:0000256" key="3">
    <source>
        <dbReference type="ARBA" id="ARBA00022553"/>
    </source>
</evidence>
<dbReference type="InterPro" id="IPR004358">
    <property type="entry name" value="Sig_transdc_His_kin-like_C"/>
</dbReference>